<dbReference type="EMBL" id="ML178814">
    <property type="protein sequence ID" value="TFL07033.1"/>
    <property type="molecule type" value="Genomic_DNA"/>
</dbReference>
<keyword evidence="1" id="KW-0732">Signal</keyword>
<dbReference type="AlphaFoldDB" id="A0A5C3QYC6"/>
<feature type="chain" id="PRO_5022668525" evidence="1">
    <location>
        <begin position="21"/>
        <end position="56"/>
    </location>
</feature>
<proteinExistence type="predicted"/>
<evidence type="ECO:0000313" key="3">
    <source>
        <dbReference type="Proteomes" id="UP000305067"/>
    </source>
</evidence>
<sequence length="56" mass="6010">MQFKLFTAVFVACMAFVVSAAPVDLNAARDVAVPAAPVIDVEVREPEPACRRFGCL</sequence>
<dbReference type="Proteomes" id="UP000305067">
    <property type="component" value="Unassembled WGS sequence"/>
</dbReference>
<gene>
    <name evidence="2" type="ORF">BDV98DRAFT_587559</name>
</gene>
<keyword evidence="3" id="KW-1185">Reference proteome</keyword>
<reference evidence="2 3" key="1">
    <citation type="journal article" date="2019" name="Nat. Ecol. Evol.">
        <title>Megaphylogeny resolves global patterns of mushroom evolution.</title>
        <authorList>
            <person name="Varga T."/>
            <person name="Krizsan K."/>
            <person name="Foldi C."/>
            <person name="Dima B."/>
            <person name="Sanchez-Garcia M."/>
            <person name="Sanchez-Ramirez S."/>
            <person name="Szollosi G.J."/>
            <person name="Szarkandi J.G."/>
            <person name="Papp V."/>
            <person name="Albert L."/>
            <person name="Andreopoulos W."/>
            <person name="Angelini C."/>
            <person name="Antonin V."/>
            <person name="Barry K.W."/>
            <person name="Bougher N.L."/>
            <person name="Buchanan P."/>
            <person name="Buyck B."/>
            <person name="Bense V."/>
            <person name="Catcheside P."/>
            <person name="Chovatia M."/>
            <person name="Cooper J."/>
            <person name="Damon W."/>
            <person name="Desjardin D."/>
            <person name="Finy P."/>
            <person name="Geml J."/>
            <person name="Haridas S."/>
            <person name="Hughes K."/>
            <person name="Justo A."/>
            <person name="Karasinski D."/>
            <person name="Kautmanova I."/>
            <person name="Kiss B."/>
            <person name="Kocsube S."/>
            <person name="Kotiranta H."/>
            <person name="LaButti K.M."/>
            <person name="Lechner B.E."/>
            <person name="Liimatainen K."/>
            <person name="Lipzen A."/>
            <person name="Lukacs Z."/>
            <person name="Mihaltcheva S."/>
            <person name="Morgado L.N."/>
            <person name="Niskanen T."/>
            <person name="Noordeloos M.E."/>
            <person name="Ohm R.A."/>
            <person name="Ortiz-Santana B."/>
            <person name="Ovrebo C."/>
            <person name="Racz N."/>
            <person name="Riley R."/>
            <person name="Savchenko A."/>
            <person name="Shiryaev A."/>
            <person name="Soop K."/>
            <person name="Spirin V."/>
            <person name="Szebenyi C."/>
            <person name="Tomsovsky M."/>
            <person name="Tulloss R.E."/>
            <person name="Uehling J."/>
            <person name="Grigoriev I.V."/>
            <person name="Vagvolgyi C."/>
            <person name="Papp T."/>
            <person name="Martin F.M."/>
            <person name="Miettinen O."/>
            <person name="Hibbett D.S."/>
            <person name="Nagy L.G."/>
        </authorList>
    </citation>
    <scope>NUCLEOTIDE SEQUENCE [LARGE SCALE GENOMIC DNA]</scope>
    <source>
        <strain evidence="2 3">CBS 309.79</strain>
    </source>
</reference>
<name>A0A5C3QYC6_9AGAR</name>
<evidence type="ECO:0000256" key="1">
    <source>
        <dbReference type="SAM" id="SignalP"/>
    </source>
</evidence>
<feature type="signal peptide" evidence="1">
    <location>
        <begin position="1"/>
        <end position="20"/>
    </location>
</feature>
<organism evidence="2 3">
    <name type="scientific">Pterulicium gracile</name>
    <dbReference type="NCBI Taxonomy" id="1884261"/>
    <lineage>
        <taxon>Eukaryota</taxon>
        <taxon>Fungi</taxon>
        <taxon>Dikarya</taxon>
        <taxon>Basidiomycota</taxon>
        <taxon>Agaricomycotina</taxon>
        <taxon>Agaricomycetes</taxon>
        <taxon>Agaricomycetidae</taxon>
        <taxon>Agaricales</taxon>
        <taxon>Pleurotineae</taxon>
        <taxon>Pterulaceae</taxon>
        <taxon>Pterulicium</taxon>
    </lineage>
</organism>
<accession>A0A5C3QYC6</accession>
<protein>
    <submittedName>
        <fullName evidence="2">Uncharacterized protein</fullName>
    </submittedName>
</protein>
<evidence type="ECO:0000313" key="2">
    <source>
        <dbReference type="EMBL" id="TFL07033.1"/>
    </source>
</evidence>